<dbReference type="Proteomes" id="UP000653076">
    <property type="component" value="Unassembled WGS sequence"/>
</dbReference>
<proteinExistence type="predicted"/>
<dbReference type="RefSeq" id="WP_204033892.1">
    <property type="nucleotide sequence ID" value="NZ_BOPC01000018.1"/>
</dbReference>
<comment type="caution">
    <text evidence="1">The sequence shown here is derived from an EMBL/GenBank/DDBJ whole genome shotgun (WGS) entry which is preliminary data.</text>
</comment>
<dbReference type="InterPro" id="IPR036689">
    <property type="entry name" value="ESAT-6-like_sf"/>
</dbReference>
<gene>
    <name evidence="1" type="ORF">Vqi01_15340</name>
</gene>
<dbReference type="SUPFAM" id="SSF140453">
    <property type="entry name" value="EsxAB dimer-like"/>
    <property type="match status" value="1"/>
</dbReference>
<dbReference type="InterPro" id="IPR010310">
    <property type="entry name" value="T7SS_ESAT-6-like"/>
</dbReference>
<dbReference type="EMBL" id="BOPC01000018">
    <property type="protein sequence ID" value="GIJ26372.1"/>
    <property type="molecule type" value="Genomic_DNA"/>
</dbReference>
<dbReference type="Pfam" id="PF06013">
    <property type="entry name" value="WXG100"/>
    <property type="match status" value="1"/>
</dbReference>
<sequence length="94" mass="9995">MATYSGTPELMEESAAELRAIPSRLQAAVDGLRTAAMNYTGGNSGAAVQAYQEVQTVWDQQRQEIEAGSNQAGTALERIADAFRAGDRQGASLF</sequence>
<evidence type="ECO:0000313" key="2">
    <source>
        <dbReference type="Proteomes" id="UP000653076"/>
    </source>
</evidence>
<reference evidence="1 2" key="1">
    <citation type="submission" date="2021-01" db="EMBL/GenBank/DDBJ databases">
        <title>Whole genome shotgun sequence of Verrucosispora qiuiae NBRC 106684.</title>
        <authorList>
            <person name="Komaki H."/>
            <person name="Tamura T."/>
        </authorList>
    </citation>
    <scope>NUCLEOTIDE SEQUENCE [LARGE SCALE GENOMIC DNA]</scope>
    <source>
        <strain evidence="1 2">NBRC 106684</strain>
    </source>
</reference>
<keyword evidence="2" id="KW-1185">Reference proteome</keyword>
<organism evidence="1 2">
    <name type="scientific">Micromonospora qiuiae</name>
    <dbReference type="NCBI Taxonomy" id="502268"/>
    <lineage>
        <taxon>Bacteria</taxon>
        <taxon>Bacillati</taxon>
        <taxon>Actinomycetota</taxon>
        <taxon>Actinomycetes</taxon>
        <taxon>Micromonosporales</taxon>
        <taxon>Micromonosporaceae</taxon>
        <taxon>Micromonospora</taxon>
    </lineage>
</organism>
<name>A0ABQ4J8C5_9ACTN</name>
<evidence type="ECO:0008006" key="3">
    <source>
        <dbReference type="Google" id="ProtNLM"/>
    </source>
</evidence>
<protein>
    <recommendedName>
        <fullName evidence="3">ESAT-6-like protein</fullName>
    </recommendedName>
</protein>
<dbReference type="Gene3D" id="1.10.287.1060">
    <property type="entry name" value="ESAT-6-like"/>
    <property type="match status" value="1"/>
</dbReference>
<accession>A0ABQ4J8C5</accession>
<evidence type="ECO:0000313" key="1">
    <source>
        <dbReference type="EMBL" id="GIJ26372.1"/>
    </source>
</evidence>